<dbReference type="VEuPathDB" id="FungiDB:C8Q69DRAFT_192052"/>
<sequence length="214" mass="24937">MEDPVHEISTVIGLLVQSTPALQKQTIERFFTPDAEFTHPFCRTWSWFGSRLLIIKVYQAYKIMSPRIEYEVKSVAFDKEHMKLYVTLSQIFSIWIVPFYVAPVTLTSVLTLTNYPYSSSSDTPESQKEDRKLYYIKSQEDLYQTSEFIKFVVPYGIGFTIVLLWQTFATLFCSVCAVILSPILWLEETGRFPIRRGNIAYDTGRKLPEMRRPL</sequence>
<proteinExistence type="predicted"/>
<dbReference type="PANTHER" id="PTHR35393:SF1">
    <property type="entry name" value="SNOAL-LIKE DOMAIN-CONTAINING PROTEIN"/>
    <property type="match status" value="1"/>
</dbReference>
<dbReference type="AlphaFoldDB" id="A0A443HHH9"/>
<feature type="domain" description="SigF-like NTF2-like" evidence="2">
    <location>
        <begin position="1"/>
        <end position="181"/>
    </location>
</feature>
<dbReference type="Proteomes" id="UP000283841">
    <property type="component" value="Unassembled WGS sequence"/>
</dbReference>
<dbReference type="GeneID" id="39595259"/>
<protein>
    <recommendedName>
        <fullName evidence="2">SigF-like NTF2-like domain-containing protein</fullName>
    </recommendedName>
</protein>
<comment type="caution">
    <text evidence="3">The sequence shown here is derived from an EMBL/GenBank/DDBJ whole genome shotgun (WGS) entry which is preliminary data.</text>
</comment>
<keyword evidence="1" id="KW-0812">Transmembrane</keyword>
<name>A0A443HHH9_BYSSP</name>
<evidence type="ECO:0000256" key="1">
    <source>
        <dbReference type="SAM" id="Phobius"/>
    </source>
</evidence>
<feature type="transmembrane region" description="Helical" evidence="1">
    <location>
        <begin position="163"/>
        <end position="186"/>
    </location>
</feature>
<organism evidence="3 4">
    <name type="scientific">Byssochlamys spectabilis</name>
    <name type="common">Paecilomyces variotii</name>
    <dbReference type="NCBI Taxonomy" id="264951"/>
    <lineage>
        <taxon>Eukaryota</taxon>
        <taxon>Fungi</taxon>
        <taxon>Dikarya</taxon>
        <taxon>Ascomycota</taxon>
        <taxon>Pezizomycotina</taxon>
        <taxon>Eurotiomycetes</taxon>
        <taxon>Eurotiomycetidae</taxon>
        <taxon>Eurotiales</taxon>
        <taxon>Thermoascaceae</taxon>
        <taxon>Paecilomyces</taxon>
    </lineage>
</organism>
<dbReference type="EMBL" id="RCNU01000023">
    <property type="protein sequence ID" value="RWQ91275.1"/>
    <property type="molecule type" value="Genomic_DNA"/>
</dbReference>
<dbReference type="InterPro" id="IPR057514">
    <property type="entry name" value="NTF2_SigF"/>
</dbReference>
<accession>A0A443HHH9</accession>
<dbReference type="STRING" id="264951.A0A443HHH9"/>
<dbReference type="PANTHER" id="PTHR35393">
    <property type="entry name" value="CHROMOSOME 1, WHOLE GENOME SHOTGUN SEQUENCE"/>
    <property type="match status" value="1"/>
</dbReference>
<dbReference type="Pfam" id="PF24840">
    <property type="entry name" value="NTF2_SigF"/>
    <property type="match status" value="1"/>
</dbReference>
<reference evidence="3 4" key="1">
    <citation type="journal article" date="2018" name="Front. Microbiol.">
        <title>Genomic and genetic insights into a cosmopolitan fungus, Paecilomyces variotii (Eurotiales).</title>
        <authorList>
            <person name="Urquhart A.S."/>
            <person name="Mondo S.J."/>
            <person name="Makela M.R."/>
            <person name="Hane J.K."/>
            <person name="Wiebenga A."/>
            <person name="He G."/>
            <person name="Mihaltcheva S."/>
            <person name="Pangilinan J."/>
            <person name="Lipzen A."/>
            <person name="Barry K."/>
            <person name="de Vries R.P."/>
            <person name="Grigoriev I.V."/>
            <person name="Idnurm A."/>
        </authorList>
    </citation>
    <scope>NUCLEOTIDE SEQUENCE [LARGE SCALE GENOMIC DNA]</scope>
    <source>
        <strain evidence="3 4">CBS 101075</strain>
    </source>
</reference>
<keyword evidence="4" id="KW-1185">Reference proteome</keyword>
<evidence type="ECO:0000313" key="3">
    <source>
        <dbReference type="EMBL" id="RWQ91275.1"/>
    </source>
</evidence>
<evidence type="ECO:0000313" key="4">
    <source>
        <dbReference type="Proteomes" id="UP000283841"/>
    </source>
</evidence>
<keyword evidence="1" id="KW-0472">Membrane</keyword>
<evidence type="ECO:0000259" key="2">
    <source>
        <dbReference type="Pfam" id="PF24840"/>
    </source>
</evidence>
<feature type="transmembrane region" description="Helical" evidence="1">
    <location>
        <begin position="84"/>
        <end position="102"/>
    </location>
</feature>
<dbReference type="RefSeq" id="XP_028480920.1">
    <property type="nucleotide sequence ID" value="XM_028625982.1"/>
</dbReference>
<gene>
    <name evidence="3" type="ORF">C8Q69DRAFT_192052</name>
</gene>
<keyword evidence="1" id="KW-1133">Transmembrane helix</keyword>